<dbReference type="Proteomes" id="UP000321250">
    <property type="component" value="Unassembled WGS sequence"/>
</dbReference>
<accession>A0A5C6ULR5</accession>
<reference evidence="2 3" key="1">
    <citation type="journal article" date="2013" name="Antonie Van Leeuwenhoek">
        <title>Sphingomonas ginsenosidivorax sp. nov., with the ability to transform ginsenosides.</title>
        <authorList>
            <person name="Jin X.F."/>
            <person name="Kim J.K."/>
            <person name="Liu Q.M."/>
            <person name="Kang M.S."/>
            <person name="He D."/>
            <person name="Jin F.X."/>
            <person name="Kim S.C."/>
            <person name="Im W.T."/>
        </authorList>
    </citation>
    <scope>NUCLEOTIDE SEQUENCE [LARGE SCALE GENOMIC DNA]</scope>
    <source>
        <strain evidence="2 3">KHI67</strain>
    </source>
</reference>
<dbReference type="RefSeq" id="WP_147083639.1">
    <property type="nucleotide sequence ID" value="NZ_VOQR01000001.1"/>
</dbReference>
<gene>
    <name evidence="2" type="ORF">FSB78_16495</name>
</gene>
<dbReference type="Pfam" id="PF07362">
    <property type="entry name" value="CcdA"/>
    <property type="match status" value="1"/>
</dbReference>
<dbReference type="EMBL" id="VOQR01000001">
    <property type="protein sequence ID" value="TXC72365.1"/>
    <property type="molecule type" value="Genomic_DNA"/>
</dbReference>
<comment type="caution">
    <text evidence="2">The sequence shown here is derived from an EMBL/GenBank/DDBJ whole genome shotgun (WGS) entry which is preliminary data.</text>
</comment>
<keyword evidence="3" id="KW-1185">Reference proteome</keyword>
<dbReference type="InterPro" id="IPR009956">
    <property type="entry name" value="Post-segregation_anti-tox_CcdA"/>
</dbReference>
<evidence type="ECO:0000313" key="2">
    <source>
        <dbReference type="EMBL" id="TXC72365.1"/>
    </source>
</evidence>
<protein>
    <submittedName>
        <fullName evidence="2">Post-segregation antitoxin CcdA</fullName>
    </submittedName>
</protein>
<evidence type="ECO:0000313" key="3">
    <source>
        <dbReference type="Proteomes" id="UP000321250"/>
    </source>
</evidence>
<proteinExistence type="predicted"/>
<dbReference type="OrthoDB" id="7191115at2"/>
<evidence type="ECO:0000256" key="1">
    <source>
        <dbReference type="ARBA" id="ARBA00022649"/>
    </source>
</evidence>
<sequence length="81" mass="9135">MKQDVIRASKRKSVNLSIDPDVVAAARDAGINLSRVTEDALRAAVKTEHERRWKAENRDWISAHNAWIDENGIPLSDLETL</sequence>
<keyword evidence="1" id="KW-1277">Toxin-antitoxin system</keyword>
<dbReference type="AlphaFoldDB" id="A0A5C6ULR5"/>
<organism evidence="2 3">
    <name type="scientific">Sphingomonas ginsenosidivorax</name>
    <dbReference type="NCBI Taxonomy" id="862135"/>
    <lineage>
        <taxon>Bacteria</taxon>
        <taxon>Pseudomonadati</taxon>
        <taxon>Pseudomonadota</taxon>
        <taxon>Alphaproteobacteria</taxon>
        <taxon>Sphingomonadales</taxon>
        <taxon>Sphingomonadaceae</taxon>
        <taxon>Sphingomonas</taxon>
    </lineage>
</organism>
<name>A0A5C6ULR5_9SPHN</name>